<keyword evidence="1" id="KW-1133">Transmembrane helix</keyword>
<name>A0A1G7DL55_9SPHI</name>
<dbReference type="RefSeq" id="WP_091150263.1">
    <property type="nucleotide sequence ID" value="NZ_FNAI01000007.1"/>
</dbReference>
<dbReference type="Proteomes" id="UP000199072">
    <property type="component" value="Unassembled WGS sequence"/>
</dbReference>
<protein>
    <submittedName>
        <fullName evidence="2">Uncharacterized protein</fullName>
    </submittedName>
</protein>
<keyword evidence="1" id="KW-0472">Membrane</keyword>
<keyword evidence="1" id="KW-0812">Transmembrane</keyword>
<accession>A0A1G7DL55</accession>
<proteinExistence type="predicted"/>
<evidence type="ECO:0000313" key="2">
    <source>
        <dbReference type="EMBL" id="SDE51790.1"/>
    </source>
</evidence>
<reference evidence="2 3" key="1">
    <citation type="submission" date="2016-10" db="EMBL/GenBank/DDBJ databases">
        <authorList>
            <person name="de Groot N.N."/>
        </authorList>
    </citation>
    <scope>NUCLEOTIDE SEQUENCE [LARGE SCALE GENOMIC DNA]</scope>
    <source>
        <strain evidence="2 3">47C3B</strain>
    </source>
</reference>
<evidence type="ECO:0000256" key="1">
    <source>
        <dbReference type="SAM" id="Phobius"/>
    </source>
</evidence>
<dbReference type="AlphaFoldDB" id="A0A1G7DL55"/>
<gene>
    <name evidence="2" type="ORF">SAMN05216464_10712</name>
</gene>
<feature type="transmembrane region" description="Helical" evidence="1">
    <location>
        <begin position="7"/>
        <end position="26"/>
    </location>
</feature>
<dbReference type="EMBL" id="FNAI01000007">
    <property type="protein sequence ID" value="SDE51790.1"/>
    <property type="molecule type" value="Genomic_DNA"/>
</dbReference>
<organism evidence="2 3">
    <name type="scientific">Mucilaginibacter pineti</name>
    <dbReference type="NCBI Taxonomy" id="1391627"/>
    <lineage>
        <taxon>Bacteria</taxon>
        <taxon>Pseudomonadati</taxon>
        <taxon>Bacteroidota</taxon>
        <taxon>Sphingobacteriia</taxon>
        <taxon>Sphingobacteriales</taxon>
        <taxon>Sphingobacteriaceae</taxon>
        <taxon>Mucilaginibacter</taxon>
    </lineage>
</organism>
<keyword evidence="3" id="KW-1185">Reference proteome</keyword>
<evidence type="ECO:0000313" key="3">
    <source>
        <dbReference type="Proteomes" id="UP000199072"/>
    </source>
</evidence>
<sequence length="207" mass="23236">MNETAKWGLITTALLVFFLFLIPVNIYSSGLYLIVMVGAVALTFVLVKLLVSVFLKKLTAIMKNPDLMPSEKSAAAAKVFNPSGCVVVPVIVVLFFSMVCLLIWREVQMEKNELENHGQLTLATVVNGDSFSSRRFDFSNLVLGFKKADGDSAFVKHGITAKQFEQFYKNETVPVIYSTRYPSILKIVDTQEEVDRYLKKLPVKKEL</sequence>
<feature type="transmembrane region" description="Helical" evidence="1">
    <location>
        <begin position="32"/>
        <end position="55"/>
    </location>
</feature>
<feature type="transmembrane region" description="Helical" evidence="1">
    <location>
        <begin position="76"/>
        <end position="104"/>
    </location>
</feature>